<reference evidence="2 3" key="1">
    <citation type="submission" date="2016-08" db="EMBL/GenBank/DDBJ databases">
        <title>Complete genome sequence of Streptomyces agglomeratus strain 6-3-2, a novel anti-MRSA actinomycete isolated from Wuli of Tebit, China.</title>
        <authorList>
            <person name="Chen X."/>
        </authorList>
    </citation>
    <scope>NUCLEOTIDE SEQUENCE [LARGE SCALE GENOMIC DNA]</scope>
    <source>
        <strain evidence="2 3">6-3-2</strain>
    </source>
</reference>
<dbReference type="Proteomes" id="UP000095759">
    <property type="component" value="Unassembled WGS sequence"/>
</dbReference>
<proteinExistence type="predicted"/>
<dbReference type="STRING" id="285458.BGM19_11015"/>
<dbReference type="PROSITE" id="PS51819">
    <property type="entry name" value="VOC"/>
    <property type="match status" value="1"/>
</dbReference>
<comment type="caution">
    <text evidence="2">The sequence shown here is derived from an EMBL/GenBank/DDBJ whole genome shotgun (WGS) entry which is preliminary data.</text>
</comment>
<dbReference type="PANTHER" id="PTHR21366">
    <property type="entry name" value="GLYOXALASE FAMILY PROTEIN"/>
    <property type="match status" value="1"/>
</dbReference>
<organism evidence="2 3">
    <name type="scientific">Streptomyces agglomeratus</name>
    <dbReference type="NCBI Taxonomy" id="285458"/>
    <lineage>
        <taxon>Bacteria</taxon>
        <taxon>Bacillati</taxon>
        <taxon>Actinomycetota</taxon>
        <taxon>Actinomycetes</taxon>
        <taxon>Kitasatosporales</taxon>
        <taxon>Streptomycetaceae</taxon>
        <taxon>Streptomyces</taxon>
    </lineage>
</organism>
<keyword evidence="2" id="KW-0223">Dioxygenase</keyword>
<sequence length="141" mass="15365">MKETHLDHVVLWVNDPLASVEFYEKTVGLTGERVAEFAEGKVPFPSVRVSARSLFDLAPLTMAGSMNAIPGAEGTAGHPVNHVCLAMDRAAFEALHGRLRESGVPVSPYSHNSFGARGAAPRSFYFRDPDGNIIEARHYDE</sequence>
<feature type="domain" description="VOC" evidence="1">
    <location>
        <begin position="5"/>
        <end position="139"/>
    </location>
</feature>
<dbReference type="OrthoDB" id="9812656at2"/>
<dbReference type="InterPro" id="IPR029068">
    <property type="entry name" value="Glyas_Bleomycin-R_OHBP_Dase"/>
</dbReference>
<keyword evidence="3" id="KW-1185">Reference proteome</keyword>
<dbReference type="Gene3D" id="3.10.180.10">
    <property type="entry name" value="2,3-Dihydroxybiphenyl 1,2-Dioxygenase, domain 1"/>
    <property type="match status" value="1"/>
</dbReference>
<evidence type="ECO:0000259" key="1">
    <source>
        <dbReference type="PROSITE" id="PS51819"/>
    </source>
</evidence>
<dbReference type="InterPro" id="IPR037523">
    <property type="entry name" value="VOC_core"/>
</dbReference>
<protein>
    <submittedName>
        <fullName evidence="2">Dioxygenase</fullName>
    </submittedName>
</protein>
<keyword evidence="2" id="KW-0560">Oxidoreductase</keyword>
<evidence type="ECO:0000313" key="2">
    <source>
        <dbReference type="EMBL" id="OEJ27403.1"/>
    </source>
</evidence>
<dbReference type="Pfam" id="PF00903">
    <property type="entry name" value="Glyoxalase"/>
    <property type="match status" value="1"/>
</dbReference>
<dbReference type="PANTHER" id="PTHR21366:SF14">
    <property type="entry name" value="GLYOXALASE DOMAIN-CONTAINING PROTEIN 5"/>
    <property type="match status" value="1"/>
</dbReference>
<dbReference type="InterPro" id="IPR050383">
    <property type="entry name" value="GlyoxalaseI/FosfomycinResist"/>
</dbReference>
<dbReference type="InterPro" id="IPR004360">
    <property type="entry name" value="Glyas_Fos-R_dOase_dom"/>
</dbReference>
<name>A0A1E5PCZ2_9ACTN</name>
<gene>
    <name evidence="2" type="ORF">AS594_25910</name>
</gene>
<dbReference type="RefSeq" id="WP_069935425.1">
    <property type="nucleotide sequence ID" value="NZ_MEHJ01000001.1"/>
</dbReference>
<accession>A0A1E5PCZ2</accession>
<evidence type="ECO:0000313" key="3">
    <source>
        <dbReference type="Proteomes" id="UP000095759"/>
    </source>
</evidence>
<dbReference type="AlphaFoldDB" id="A0A1E5PCZ2"/>
<dbReference type="GO" id="GO:0051213">
    <property type="term" value="F:dioxygenase activity"/>
    <property type="evidence" value="ECO:0007669"/>
    <property type="project" value="UniProtKB-KW"/>
</dbReference>
<dbReference type="EMBL" id="MEHJ01000001">
    <property type="protein sequence ID" value="OEJ27403.1"/>
    <property type="molecule type" value="Genomic_DNA"/>
</dbReference>
<dbReference type="SUPFAM" id="SSF54593">
    <property type="entry name" value="Glyoxalase/Bleomycin resistance protein/Dihydroxybiphenyl dioxygenase"/>
    <property type="match status" value="1"/>
</dbReference>